<feature type="compositionally biased region" description="Gly residues" evidence="1">
    <location>
        <begin position="1"/>
        <end position="13"/>
    </location>
</feature>
<feature type="compositionally biased region" description="Low complexity" evidence="1">
    <location>
        <begin position="30"/>
        <end position="40"/>
    </location>
</feature>
<dbReference type="SUPFAM" id="SSF53335">
    <property type="entry name" value="S-adenosyl-L-methionine-dependent methyltransferases"/>
    <property type="match status" value="1"/>
</dbReference>
<feature type="region of interest" description="Disordered" evidence="1">
    <location>
        <begin position="295"/>
        <end position="314"/>
    </location>
</feature>
<gene>
    <name evidence="2" type="ORF">SAMN05660976_07478</name>
</gene>
<dbReference type="STRING" id="46177.SAMN05660976_07478"/>
<accession>A0A1H8G943</accession>
<name>A0A1H8G943_9ACTN</name>
<feature type="region of interest" description="Disordered" evidence="1">
    <location>
        <begin position="1"/>
        <end position="50"/>
    </location>
</feature>
<sequence>MAEPGGARGAGGPAGPPAAPPAGRAREAGRPAGAAQARRPVGTITRGTTGHNRLRRADRWIAAVHGPLLRAADRPLVVDLGYGASHTTTLELFTRLRAVAPAVEVVGVEIDPARVAVAKPYEREGLSFVLGGFELPVPRPPALVRAFNVLRQYGEEEAWHYWDVLLSGLAPGGVLVEGTCSENGRRAVWVGLDRSGPRTLTLSARFDAFERPSDLADRLPKTLIHRNVPGEPIHAFLRDFDHAWAVSAPYGAHGLRQRWLAAVEALPARWEVAARPPLGGRSRWRLGELTLPWHAVAPHGGPRGSGQSRDSNAA</sequence>
<dbReference type="Proteomes" id="UP000198953">
    <property type="component" value="Unassembled WGS sequence"/>
</dbReference>
<protein>
    <recommendedName>
        <fullName evidence="4">Class I SAM-dependent methyltransferase</fullName>
    </recommendedName>
</protein>
<evidence type="ECO:0000313" key="3">
    <source>
        <dbReference type="Proteomes" id="UP000198953"/>
    </source>
</evidence>
<dbReference type="EMBL" id="FOBF01000026">
    <property type="protein sequence ID" value="SEN40641.1"/>
    <property type="molecule type" value="Genomic_DNA"/>
</dbReference>
<evidence type="ECO:0008006" key="4">
    <source>
        <dbReference type="Google" id="ProtNLM"/>
    </source>
</evidence>
<dbReference type="AlphaFoldDB" id="A0A1H8G943"/>
<evidence type="ECO:0000313" key="2">
    <source>
        <dbReference type="EMBL" id="SEN40641.1"/>
    </source>
</evidence>
<reference evidence="2 3" key="1">
    <citation type="submission" date="2016-10" db="EMBL/GenBank/DDBJ databases">
        <authorList>
            <person name="de Groot N.N."/>
        </authorList>
    </citation>
    <scope>NUCLEOTIDE SEQUENCE [LARGE SCALE GENOMIC DNA]</scope>
    <source>
        <strain evidence="2 3">DSM 43357</strain>
    </source>
</reference>
<evidence type="ECO:0000256" key="1">
    <source>
        <dbReference type="SAM" id="MobiDB-lite"/>
    </source>
</evidence>
<feature type="compositionally biased region" description="Polar residues" evidence="1">
    <location>
        <begin position="305"/>
        <end position="314"/>
    </location>
</feature>
<keyword evidence="3" id="KW-1185">Reference proteome</keyword>
<proteinExistence type="predicted"/>
<dbReference type="Gene3D" id="3.40.50.150">
    <property type="entry name" value="Vaccinia Virus protein VP39"/>
    <property type="match status" value="1"/>
</dbReference>
<organism evidence="2 3">
    <name type="scientific">Nonomuraea pusilla</name>
    <dbReference type="NCBI Taxonomy" id="46177"/>
    <lineage>
        <taxon>Bacteria</taxon>
        <taxon>Bacillati</taxon>
        <taxon>Actinomycetota</taxon>
        <taxon>Actinomycetes</taxon>
        <taxon>Streptosporangiales</taxon>
        <taxon>Streptosporangiaceae</taxon>
        <taxon>Nonomuraea</taxon>
    </lineage>
</organism>
<dbReference type="InterPro" id="IPR029063">
    <property type="entry name" value="SAM-dependent_MTases_sf"/>
</dbReference>